<dbReference type="EMBL" id="CACRXK020006845">
    <property type="protein sequence ID" value="CAB4010607.1"/>
    <property type="molecule type" value="Genomic_DNA"/>
</dbReference>
<gene>
    <name evidence="1" type="ORF">PACLA_8A032298</name>
</gene>
<protein>
    <submittedName>
        <fullName evidence="1">Uncharacterized protein</fullName>
    </submittedName>
</protein>
<sequence>KKVKSTVSSDQSLELGKIIDHLNEINKRVDARENFINKLDKDLARALSDFEINILHDRLAEAHINADLPSTLNSHLKHELTVVRNEINQLRDEFSTKVSKAESELIKLAYVAELDRYLKRKATSLKKSKS</sequence>
<reference evidence="1" key="1">
    <citation type="submission" date="2020-04" db="EMBL/GenBank/DDBJ databases">
        <authorList>
            <person name="Alioto T."/>
            <person name="Alioto T."/>
            <person name="Gomez Garrido J."/>
        </authorList>
    </citation>
    <scope>NUCLEOTIDE SEQUENCE</scope>
    <source>
        <strain evidence="1">A484AB</strain>
    </source>
</reference>
<keyword evidence="2" id="KW-1185">Reference proteome</keyword>
<feature type="non-terminal residue" evidence="1">
    <location>
        <position position="1"/>
    </location>
</feature>
<evidence type="ECO:0000313" key="1">
    <source>
        <dbReference type="EMBL" id="CAB4010607.1"/>
    </source>
</evidence>
<comment type="caution">
    <text evidence="1">The sequence shown here is derived from an EMBL/GenBank/DDBJ whole genome shotgun (WGS) entry which is preliminary data.</text>
</comment>
<proteinExistence type="predicted"/>
<name>A0A6S7I0R1_PARCT</name>
<accession>A0A6S7I0R1</accession>
<evidence type="ECO:0000313" key="2">
    <source>
        <dbReference type="Proteomes" id="UP001152795"/>
    </source>
</evidence>
<dbReference type="Proteomes" id="UP001152795">
    <property type="component" value="Unassembled WGS sequence"/>
</dbReference>
<organism evidence="1 2">
    <name type="scientific">Paramuricea clavata</name>
    <name type="common">Red gorgonian</name>
    <name type="synonym">Violescent sea-whip</name>
    <dbReference type="NCBI Taxonomy" id="317549"/>
    <lineage>
        <taxon>Eukaryota</taxon>
        <taxon>Metazoa</taxon>
        <taxon>Cnidaria</taxon>
        <taxon>Anthozoa</taxon>
        <taxon>Octocorallia</taxon>
        <taxon>Malacalcyonacea</taxon>
        <taxon>Plexauridae</taxon>
        <taxon>Paramuricea</taxon>
    </lineage>
</organism>
<dbReference type="AlphaFoldDB" id="A0A6S7I0R1"/>